<dbReference type="STRING" id="1457250.GCA_000755225_02822"/>
<dbReference type="GeneID" id="39846724"/>
<dbReference type="EMBL" id="CP031310">
    <property type="protein sequence ID" value="QCC50191.1"/>
    <property type="molecule type" value="Genomic_DNA"/>
</dbReference>
<dbReference type="Gene3D" id="3.30.1360.190">
    <property type="match status" value="1"/>
</dbReference>
<sequence length="359" mass="40645">MDTSPYEALAEAAADGVEFDGLVATREGGQLLVETPEETLTAPVETPRSALAEVGEYVENWFFWHQVAPQAESRWAFLRWLERAGGHAVPERYDALEDGLSRSWGQLRVTATLDDDQRRYDLRHEADADRAAADLQRSDDPRDARDITKLDADGEYRPLKTAPTLRSGWVFPDLDATDLVAAVDFFYPATIENWHREREGDLDISHWHETMARQTGIYGVVETWDRQEGHDHVEWVAEACCDDSQCLKRREWDYDAETPLETDGGSGVFPCREPCSIVVSAARQWTKQEGKQALTYEFELTPTEKEQLEAVVDAVAEGRIDDIRPADVRNEANQLRIRFLRAKLFDDDGNLGGVQTSDE</sequence>
<evidence type="ECO:0000259" key="3">
    <source>
        <dbReference type="Pfam" id="PF24039"/>
    </source>
</evidence>
<dbReference type="KEGG" id="hsn:DV733_02625"/>
<protein>
    <submittedName>
        <fullName evidence="4">Uncharacterized protein</fullName>
    </submittedName>
</protein>
<feature type="domain" description="DR2241 stabilising" evidence="2">
    <location>
        <begin position="89"/>
        <end position="198"/>
    </location>
</feature>
<dbReference type="RefSeq" id="WP_049993635.1">
    <property type="nucleotide sequence ID" value="NZ_CP031310.1"/>
</dbReference>
<reference evidence="4 5" key="1">
    <citation type="journal article" date="2019" name="Nat. Commun.">
        <title>A new type of DNA phosphorothioation-based antiviral system in archaea.</title>
        <authorList>
            <person name="Xiong L."/>
            <person name="Liu S."/>
            <person name="Chen S."/>
            <person name="Xiao Y."/>
            <person name="Zhu B."/>
            <person name="Gao Y."/>
            <person name="Zhang Y."/>
            <person name="Chen B."/>
            <person name="Luo J."/>
            <person name="Deng Z."/>
            <person name="Chen X."/>
            <person name="Wang L."/>
            <person name="Chen S."/>
        </authorList>
    </citation>
    <scope>NUCLEOTIDE SEQUENCE [LARGE SCALE GENOMIC DNA]</scope>
    <source>
        <strain evidence="4 5">CBA1105</strain>
    </source>
</reference>
<keyword evidence="5" id="KW-1185">Reference proteome</keyword>
<accession>A0A4D6H9K3</accession>
<evidence type="ECO:0000259" key="2">
    <source>
        <dbReference type="Pfam" id="PF18069"/>
    </source>
</evidence>
<name>A0A4D6H9K3_9EURY</name>
<dbReference type="Pfam" id="PF18009">
    <property type="entry name" value="Fer4_23"/>
    <property type="match status" value="1"/>
</dbReference>
<dbReference type="Pfam" id="PF18069">
    <property type="entry name" value="DR2241"/>
    <property type="match status" value="1"/>
</dbReference>
<organism evidence="4 5">
    <name type="scientific">Halapricum salinum</name>
    <dbReference type="NCBI Taxonomy" id="1457250"/>
    <lineage>
        <taxon>Archaea</taxon>
        <taxon>Methanobacteriati</taxon>
        <taxon>Methanobacteriota</taxon>
        <taxon>Stenosarchaea group</taxon>
        <taxon>Halobacteria</taxon>
        <taxon>Halobacteriales</taxon>
        <taxon>Haloarculaceae</taxon>
        <taxon>Halapricum</taxon>
    </lineage>
</organism>
<dbReference type="InterPro" id="IPR041346">
    <property type="entry name" value="DR2241_Fer4"/>
</dbReference>
<gene>
    <name evidence="4" type="ORF">DV733_02625</name>
</gene>
<dbReference type="InterPro" id="IPR055772">
    <property type="entry name" value="DUF7348"/>
</dbReference>
<feature type="domain" description="DR2241 4Fe-4S iron-sulfur cluster binding" evidence="1">
    <location>
        <begin position="199"/>
        <end position="284"/>
    </location>
</feature>
<evidence type="ECO:0000313" key="5">
    <source>
        <dbReference type="Proteomes" id="UP000296706"/>
    </source>
</evidence>
<proteinExistence type="predicted"/>
<dbReference type="Proteomes" id="UP000296706">
    <property type="component" value="Chromosome"/>
</dbReference>
<evidence type="ECO:0000313" key="4">
    <source>
        <dbReference type="EMBL" id="QCC50191.1"/>
    </source>
</evidence>
<feature type="domain" description="DUF7348" evidence="3">
    <location>
        <begin position="3"/>
        <end position="69"/>
    </location>
</feature>
<dbReference type="OrthoDB" id="194676at2157"/>
<dbReference type="AlphaFoldDB" id="A0A4D6H9K3"/>
<evidence type="ECO:0000259" key="1">
    <source>
        <dbReference type="Pfam" id="PF18009"/>
    </source>
</evidence>
<dbReference type="Pfam" id="PF24039">
    <property type="entry name" value="DUF7348"/>
    <property type="match status" value="1"/>
</dbReference>
<dbReference type="Gene3D" id="3.30.70.2320">
    <property type="match status" value="1"/>
</dbReference>
<dbReference type="InterPro" id="IPR041181">
    <property type="entry name" value="DR2241_middle"/>
</dbReference>